<protein>
    <submittedName>
        <fullName evidence="1">Uncharacterized protein</fullName>
    </submittedName>
</protein>
<gene>
    <name evidence="1" type="ORF">TBIB3V08_LOCUS7654</name>
</gene>
<organism evidence="1">
    <name type="scientific">Timema bartmani</name>
    <dbReference type="NCBI Taxonomy" id="61472"/>
    <lineage>
        <taxon>Eukaryota</taxon>
        <taxon>Metazoa</taxon>
        <taxon>Ecdysozoa</taxon>
        <taxon>Arthropoda</taxon>
        <taxon>Hexapoda</taxon>
        <taxon>Insecta</taxon>
        <taxon>Pterygota</taxon>
        <taxon>Neoptera</taxon>
        <taxon>Polyneoptera</taxon>
        <taxon>Phasmatodea</taxon>
        <taxon>Timematodea</taxon>
        <taxon>Timematoidea</taxon>
        <taxon>Timematidae</taxon>
        <taxon>Timema</taxon>
    </lineage>
</organism>
<name>A0A7R9F3T1_9NEOP</name>
<sequence length="143" mass="16174">MAGCILTEECEVRERYKRCDRCTEAIPVEKYQEHTSAAECTCEYTHGGRTAAYRSGKLTRLCGEKCKSKVNEVGMRYFRNVCGKTRMDRVSDEWVLKELRFERESNSCGGDVEPLSVVPQYYSTLGGRLATTPHLPALPQPPT</sequence>
<dbReference type="AlphaFoldDB" id="A0A7R9F3T1"/>
<proteinExistence type="predicted"/>
<accession>A0A7R9F3T1</accession>
<reference evidence="1" key="1">
    <citation type="submission" date="2020-11" db="EMBL/GenBank/DDBJ databases">
        <authorList>
            <person name="Tran Van P."/>
        </authorList>
    </citation>
    <scope>NUCLEOTIDE SEQUENCE</scope>
</reference>
<dbReference type="EMBL" id="OD567199">
    <property type="protein sequence ID" value="CAD7445299.1"/>
    <property type="molecule type" value="Genomic_DNA"/>
</dbReference>
<evidence type="ECO:0000313" key="1">
    <source>
        <dbReference type="EMBL" id="CAD7445299.1"/>
    </source>
</evidence>